<keyword evidence="1" id="KW-0472">Membrane</keyword>
<reference evidence="3" key="1">
    <citation type="submission" date="2016-10" db="EMBL/GenBank/DDBJ databases">
        <authorList>
            <person name="Varghese N."/>
            <person name="Submissions S."/>
        </authorList>
    </citation>
    <scope>NUCLEOTIDE SEQUENCE [LARGE SCALE GENOMIC DNA]</scope>
    <source>
        <strain evidence="3">DSM 45419</strain>
    </source>
</reference>
<keyword evidence="1" id="KW-1133">Transmembrane helix</keyword>
<accession>A0A1G9ZXY3</accession>
<name>A0A1G9ZXY3_9ACTN</name>
<dbReference type="EMBL" id="FNHE01000015">
    <property type="protein sequence ID" value="SDN25954.1"/>
    <property type="molecule type" value="Genomic_DNA"/>
</dbReference>
<sequence length="121" mass="12627">MTLPLVVVVTVAAGLLALAGIASTLARRRIGLLHLWGAALLEVLLLVQAALAVVALLRGERLADTPTFLSYLVGIVLLPVAGALWARTEPSRWAGTVLAVAAAAVGVMIWRLQELWEATGG</sequence>
<feature type="transmembrane region" description="Helical" evidence="1">
    <location>
        <begin position="69"/>
        <end position="87"/>
    </location>
</feature>
<dbReference type="OrthoDB" id="5197832at2"/>
<gene>
    <name evidence="2" type="ORF">SAMN05660642_04426</name>
</gene>
<evidence type="ECO:0000256" key="1">
    <source>
        <dbReference type="SAM" id="Phobius"/>
    </source>
</evidence>
<feature type="transmembrane region" description="Helical" evidence="1">
    <location>
        <begin position="36"/>
        <end position="57"/>
    </location>
</feature>
<dbReference type="Proteomes" id="UP000198680">
    <property type="component" value="Unassembled WGS sequence"/>
</dbReference>
<dbReference type="RefSeq" id="WP_091223451.1">
    <property type="nucleotide sequence ID" value="NZ_FNHE01000015.1"/>
</dbReference>
<dbReference type="STRING" id="1137991.SAMN05660642_04426"/>
<organism evidence="2 3">
    <name type="scientific">Geodermatophilus siccatus</name>
    <dbReference type="NCBI Taxonomy" id="1137991"/>
    <lineage>
        <taxon>Bacteria</taxon>
        <taxon>Bacillati</taxon>
        <taxon>Actinomycetota</taxon>
        <taxon>Actinomycetes</taxon>
        <taxon>Geodermatophilales</taxon>
        <taxon>Geodermatophilaceae</taxon>
        <taxon>Geodermatophilus</taxon>
    </lineage>
</organism>
<evidence type="ECO:0000313" key="3">
    <source>
        <dbReference type="Proteomes" id="UP000198680"/>
    </source>
</evidence>
<evidence type="ECO:0008006" key="4">
    <source>
        <dbReference type="Google" id="ProtNLM"/>
    </source>
</evidence>
<feature type="transmembrane region" description="Helical" evidence="1">
    <location>
        <begin position="93"/>
        <end position="112"/>
    </location>
</feature>
<proteinExistence type="predicted"/>
<keyword evidence="1" id="KW-0812">Transmembrane</keyword>
<dbReference type="AlphaFoldDB" id="A0A1G9ZXY3"/>
<keyword evidence="3" id="KW-1185">Reference proteome</keyword>
<evidence type="ECO:0000313" key="2">
    <source>
        <dbReference type="EMBL" id="SDN25954.1"/>
    </source>
</evidence>
<protein>
    <recommendedName>
        <fullName evidence="4">Integral membrane protein</fullName>
    </recommendedName>
</protein>